<dbReference type="EMBL" id="GBXM01068580">
    <property type="protein sequence ID" value="JAH39997.1"/>
    <property type="molecule type" value="Transcribed_RNA"/>
</dbReference>
<sequence length="51" mass="5658">MRDFMSLCCTAPTGSSLLLQMSLGYPAFSLPGWSSDRLCLFRGLDKTKRPT</sequence>
<dbReference type="AlphaFoldDB" id="A0A0E9SFG9"/>
<accession>A0A0E9SFG9</accession>
<protein>
    <submittedName>
        <fullName evidence="1">Uncharacterized protein</fullName>
    </submittedName>
</protein>
<reference evidence="1" key="1">
    <citation type="submission" date="2014-11" db="EMBL/GenBank/DDBJ databases">
        <authorList>
            <person name="Amaro Gonzalez C."/>
        </authorList>
    </citation>
    <scope>NUCLEOTIDE SEQUENCE</scope>
</reference>
<proteinExistence type="predicted"/>
<reference evidence="1" key="2">
    <citation type="journal article" date="2015" name="Fish Shellfish Immunol.">
        <title>Early steps in the European eel (Anguilla anguilla)-Vibrio vulnificus interaction in the gills: Role of the RtxA13 toxin.</title>
        <authorList>
            <person name="Callol A."/>
            <person name="Pajuelo D."/>
            <person name="Ebbesson L."/>
            <person name="Teles M."/>
            <person name="MacKenzie S."/>
            <person name="Amaro C."/>
        </authorList>
    </citation>
    <scope>NUCLEOTIDE SEQUENCE</scope>
</reference>
<organism evidence="1">
    <name type="scientific">Anguilla anguilla</name>
    <name type="common">European freshwater eel</name>
    <name type="synonym">Muraena anguilla</name>
    <dbReference type="NCBI Taxonomy" id="7936"/>
    <lineage>
        <taxon>Eukaryota</taxon>
        <taxon>Metazoa</taxon>
        <taxon>Chordata</taxon>
        <taxon>Craniata</taxon>
        <taxon>Vertebrata</taxon>
        <taxon>Euteleostomi</taxon>
        <taxon>Actinopterygii</taxon>
        <taxon>Neopterygii</taxon>
        <taxon>Teleostei</taxon>
        <taxon>Anguilliformes</taxon>
        <taxon>Anguillidae</taxon>
        <taxon>Anguilla</taxon>
    </lineage>
</organism>
<evidence type="ECO:0000313" key="1">
    <source>
        <dbReference type="EMBL" id="JAH39997.1"/>
    </source>
</evidence>
<name>A0A0E9SFG9_ANGAN</name>